<dbReference type="Proteomes" id="UP000887580">
    <property type="component" value="Unplaced"/>
</dbReference>
<evidence type="ECO:0000313" key="1">
    <source>
        <dbReference type="Proteomes" id="UP000887580"/>
    </source>
</evidence>
<proteinExistence type="predicted"/>
<reference evidence="2" key="1">
    <citation type="submission" date="2022-11" db="UniProtKB">
        <authorList>
            <consortium name="WormBaseParasite"/>
        </authorList>
    </citation>
    <scope>IDENTIFICATION</scope>
</reference>
<sequence>MAPPIGTGALPYRGHGGGFYRNPYQNPYLMPLNSQPFGHFGQQQQQLNARRVGAPEAEVKQHVEKYVKEILPPEKFQAFQEASNDFDRRLTLFRRGKRETSGSIPRRFDTVTFRNRKTKKPPQKLEITDKNQLYDFMEVQKDARTLDNLIEHQ</sequence>
<dbReference type="WBParaSite" id="PS1159_v2.g19733.t1">
    <property type="protein sequence ID" value="PS1159_v2.g19733.t1"/>
    <property type="gene ID" value="PS1159_v2.g19733"/>
</dbReference>
<protein>
    <submittedName>
        <fullName evidence="2">Uncharacterized protein</fullName>
    </submittedName>
</protein>
<name>A0AC35FRM8_9BILA</name>
<evidence type="ECO:0000313" key="2">
    <source>
        <dbReference type="WBParaSite" id="PS1159_v2.g19733.t1"/>
    </source>
</evidence>
<accession>A0AC35FRM8</accession>
<organism evidence="1 2">
    <name type="scientific">Panagrolaimus sp. PS1159</name>
    <dbReference type="NCBI Taxonomy" id="55785"/>
    <lineage>
        <taxon>Eukaryota</taxon>
        <taxon>Metazoa</taxon>
        <taxon>Ecdysozoa</taxon>
        <taxon>Nematoda</taxon>
        <taxon>Chromadorea</taxon>
        <taxon>Rhabditida</taxon>
        <taxon>Tylenchina</taxon>
        <taxon>Panagrolaimomorpha</taxon>
        <taxon>Panagrolaimoidea</taxon>
        <taxon>Panagrolaimidae</taxon>
        <taxon>Panagrolaimus</taxon>
    </lineage>
</organism>